<evidence type="ECO:0000256" key="2">
    <source>
        <dbReference type="ARBA" id="ARBA00022643"/>
    </source>
</evidence>
<dbReference type="AlphaFoldDB" id="A0A366LQ37"/>
<gene>
    <name evidence="6" type="ORF">DP939_33670</name>
</gene>
<name>A0A366LQ37_9ACTN</name>
<dbReference type="Pfam" id="PF00296">
    <property type="entry name" value="Bac_luciferase"/>
    <property type="match status" value="1"/>
</dbReference>
<feature type="domain" description="Luciferase-like" evidence="5">
    <location>
        <begin position="1"/>
        <end position="304"/>
    </location>
</feature>
<keyword evidence="4" id="KW-0503">Monooxygenase</keyword>
<organism evidence="6 7">
    <name type="scientific">Spongiactinospora rosea</name>
    <dbReference type="NCBI Taxonomy" id="2248750"/>
    <lineage>
        <taxon>Bacteria</taxon>
        <taxon>Bacillati</taxon>
        <taxon>Actinomycetota</taxon>
        <taxon>Actinomycetes</taxon>
        <taxon>Streptosporangiales</taxon>
        <taxon>Streptosporangiaceae</taxon>
        <taxon>Spongiactinospora</taxon>
    </lineage>
</organism>
<dbReference type="GO" id="GO:0046306">
    <property type="term" value="P:alkanesulfonate catabolic process"/>
    <property type="evidence" value="ECO:0007669"/>
    <property type="project" value="TreeGrafter"/>
</dbReference>
<accession>A0A366LQ37</accession>
<dbReference type="InterPro" id="IPR036661">
    <property type="entry name" value="Luciferase-like_sf"/>
</dbReference>
<reference evidence="6 7" key="1">
    <citation type="submission" date="2018-06" db="EMBL/GenBank/DDBJ databases">
        <title>Sphaerisporangium craniellae sp. nov., isolated from a marine sponge in the South China Sea.</title>
        <authorList>
            <person name="Li L."/>
        </authorList>
    </citation>
    <scope>NUCLEOTIDE SEQUENCE [LARGE SCALE GENOMIC DNA]</scope>
    <source>
        <strain evidence="6 7">LHW63015</strain>
    </source>
</reference>
<protein>
    <submittedName>
        <fullName evidence="6">F420-dependent oxidoreductase</fullName>
    </submittedName>
</protein>
<keyword evidence="3" id="KW-0560">Oxidoreductase</keyword>
<dbReference type="OrthoDB" id="3206024at2"/>
<dbReference type="PANTHER" id="PTHR42847:SF4">
    <property type="entry name" value="ALKANESULFONATE MONOOXYGENASE-RELATED"/>
    <property type="match status" value="1"/>
</dbReference>
<dbReference type="SUPFAM" id="SSF51679">
    <property type="entry name" value="Bacterial luciferase-like"/>
    <property type="match status" value="1"/>
</dbReference>
<dbReference type="NCBIfam" id="TIGR03619">
    <property type="entry name" value="F420_Rv2161c"/>
    <property type="match status" value="1"/>
</dbReference>
<dbReference type="Gene3D" id="3.20.20.30">
    <property type="entry name" value="Luciferase-like domain"/>
    <property type="match status" value="1"/>
</dbReference>
<evidence type="ECO:0000259" key="5">
    <source>
        <dbReference type="Pfam" id="PF00296"/>
    </source>
</evidence>
<keyword evidence="7" id="KW-1185">Reference proteome</keyword>
<evidence type="ECO:0000313" key="7">
    <source>
        <dbReference type="Proteomes" id="UP000253303"/>
    </source>
</evidence>
<keyword evidence="1" id="KW-0285">Flavoprotein</keyword>
<dbReference type="InterPro" id="IPR050172">
    <property type="entry name" value="SsuD_RutA_monooxygenase"/>
</dbReference>
<keyword evidence="2" id="KW-0288">FMN</keyword>
<dbReference type="Proteomes" id="UP000253303">
    <property type="component" value="Unassembled WGS sequence"/>
</dbReference>
<proteinExistence type="predicted"/>
<evidence type="ECO:0000313" key="6">
    <source>
        <dbReference type="EMBL" id="RBQ15643.1"/>
    </source>
</evidence>
<dbReference type="InterPro" id="IPR019921">
    <property type="entry name" value="Lucif-like_OxRdtase_Rv2161c"/>
</dbReference>
<dbReference type="PANTHER" id="PTHR42847">
    <property type="entry name" value="ALKANESULFONATE MONOOXYGENASE"/>
    <property type="match status" value="1"/>
</dbReference>
<evidence type="ECO:0000256" key="4">
    <source>
        <dbReference type="ARBA" id="ARBA00023033"/>
    </source>
</evidence>
<dbReference type="InterPro" id="IPR011251">
    <property type="entry name" value="Luciferase-like_dom"/>
</dbReference>
<sequence>MRFGLGVPTGTEGLMYPVPYADAEQAVRLAVEAERLGFDSVWGNDHVTTQAYVRAEFAEPPRYYDPFAYLSYVAALTERIRLATAIMVLPFRNPVVAAKQAATLDRLSGGRAVLGVGIGAYREEFTAMNPGVPINRGEHAAEALRALTALFTERRASFKGRWVNFEDVESSPKPVARLPILSGGNAPGSKTRAALYADGWLPACLTPQEAAKGLAEIRAQAEAAGRGPLPADFEVALQVAVCVAPTQEEAWRKFRASQLHTHMVSLSKTTLKDQGVADLAARNLIGTPQSVAERIEEYRAAGVNTLAGLLFAANTVEETLDAMTEFSEVIM</sequence>
<comment type="caution">
    <text evidence="6">The sequence shown here is derived from an EMBL/GenBank/DDBJ whole genome shotgun (WGS) entry which is preliminary data.</text>
</comment>
<dbReference type="GO" id="GO:0008726">
    <property type="term" value="F:alkanesulfonate monooxygenase activity"/>
    <property type="evidence" value="ECO:0007669"/>
    <property type="project" value="TreeGrafter"/>
</dbReference>
<evidence type="ECO:0000256" key="1">
    <source>
        <dbReference type="ARBA" id="ARBA00022630"/>
    </source>
</evidence>
<evidence type="ECO:0000256" key="3">
    <source>
        <dbReference type="ARBA" id="ARBA00023002"/>
    </source>
</evidence>
<dbReference type="EMBL" id="QMEY01000021">
    <property type="protein sequence ID" value="RBQ15643.1"/>
    <property type="molecule type" value="Genomic_DNA"/>
</dbReference>
<dbReference type="RefSeq" id="WP_113984884.1">
    <property type="nucleotide sequence ID" value="NZ_QMEY01000021.1"/>
</dbReference>